<name>A0A5E4D9G2_MARMO</name>
<protein>
    <submittedName>
        <fullName evidence="2">Uncharacterized protein</fullName>
    </submittedName>
</protein>
<accession>A0A5E4D9G2</accession>
<feature type="compositionally biased region" description="Basic and acidic residues" evidence="1">
    <location>
        <begin position="91"/>
        <end position="103"/>
    </location>
</feature>
<gene>
    <name evidence="2" type="ORF">MONAX_5E015970</name>
</gene>
<comment type="caution">
    <text evidence="2">The sequence shown here is derived from an EMBL/GenBank/DDBJ whole genome shotgun (WGS) entry which is preliminary data.</text>
</comment>
<feature type="region of interest" description="Disordered" evidence="1">
    <location>
        <begin position="56"/>
        <end position="207"/>
    </location>
</feature>
<evidence type="ECO:0000313" key="3">
    <source>
        <dbReference type="Proteomes" id="UP000335636"/>
    </source>
</evidence>
<dbReference type="EMBL" id="CABDUW010005277">
    <property type="protein sequence ID" value="VTJ90893.1"/>
    <property type="molecule type" value="Genomic_DNA"/>
</dbReference>
<feature type="compositionally biased region" description="Low complexity" evidence="1">
    <location>
        <begin position="79"/>
        <end position="89"/>
    </location>
</feature>
<feature type="non-terminal residue" evidence="2">
    <location>
        <position position="207"/>
    </location>
</feature>
<feature type="compositionally biased region" description="Polar residues" evidence="1">
    <location>
        <begin position="1"/>
        <end position="18"/>
    </location>
</feature>
<feature type="non-terminal residue" evidence="2">
    <location>
        <position position="1"/>
    </location>
</feature>
<evidence type="ECO:0000256" key="1">
    <source>
        <dbReference type="SAM" id="MobiDB-lite"/>
    </source>
</evidence>
<evidence type="ECO:0000313" key="2">
    <source>
        <dbReference type="EMBL" id="VTJ90893.1"/>
    </source>
</evidence>
<reference evidence="2" key="1">
    <citation type="submission" date="2019-04" db="EMBL/GenBank/DDBJ databases">
        <authorList>
            <person name="Alioto T."/>
            <person name="Alioto T."/>
        </authorList>
    </citation>
    <scope>NUCLEOTIDE SEQUENCE [LARGE SCALE GENOMIC DNA]</scope>
</reference>
<dbReference type="AlphaFoldDB" id="A0A5E4D9G2"/>
<proteinExistence type="predicted"/>
<sequence length="207" mass="21862">ENFSLLTSNCRTDPSASTRAEDAPWARVLRYTEAAGWREPQRLVLVRKLSPRVHEQPAAQVRSLSHRNSLAPGPPRPALRPCRPGSRPRGPARDVGETRKEARPLPGRRRRSVSRPRGPGPWGSARAARARAAGGGRGRQSGCGGAGGRAAGGGGLGSRLCPVGRRLLSPGRRVSAGAPGAKENLTDPRPSSRRCPAGRPLAPQLSA</sequence>
<organism evidence="2 3">
    <name type="scientific">Marmota monax</name>
    <name type="common">Woodchuck</name>
    <dbReference type="NCBI Taxonomy" id="9995"/>
    <lineage>
        <taxon>Eukaryota</taxon>
        <taxon>Metazoa</taxon>
        <taxon>Chordata</taxon>
        <taxon>Craniata</taxon>
        <taxon>Vertebrata</taxon>
        <taxon>Euteleostomi</taxon>
        <taxon>Mammalia</taxon>
        <taxon>Eutheria</taxon>
        <taxon>Euarchontoglires</taxon>
        <taxon>Glires</taxon>
        <taxon>Rodentia</taxon>
        <taxon>Sciuromorpha</taxon>
        <taxon>Sciuridae</taxon>
        <taxon>Xerinae</taxon>
        <taxon>Marmotini</taxon>
        <taxon>Marmota</taxon>
    </lineage>
</organism>
<feature type="region of interest" description="Disordered" evidence="1">
    <location>
        <begin position="1"/>
        <end position="22"/>
    </location>
</feature>
<feature type="compositionally biased region" description="Low complexity" evidence="1">
    <location>
        <begin position="122"/>
        <end position="132"/>
    </location>
</feature>
<feature type="compositionally biased region" description="Gly residues" evidence="1">
    <location>
        <begin position="133"/>
        <end position="157"/>
    </location>
</feature>
<keyword evidence="3" id="KW-1185">Reference proteome</keyword>
<dbReference type="Proteomes" id="UP000335636">
    <property type="component" value="Unassembled WGS sequence"/>
</dbReference>